<name>A0A1H0WT23_9BACI</name>
<keyword evidence="3 9" id="KW-0813">Transport</keyword>
<dbReference type="GO" id="GO:0043190">
    <property type="term" value="C:ATP-binding cassette (ABC) transporter complex"/>
    <property type="evidence" value="ECO:0007669"/>
    <property type="project" value="TreeGrafter"/>
</dbReference>
<protein>
    <submittedName>
        <fullName evidence="11">Glycine betaine/proline transport system permease protein</fullName>
    </submittedName>
</protein>
<dbReference type="Pfam" id="PF00528">
    <property type="entry name" value="BPD_transp_1"/>
    <property type="match status" value="1"/>
</dbReference>
<dbReference type="GO" id="GO:0005275">
    <property type="term" value="F:amine transmembrane transporter activity"/>
    <property type="evidence" value="ECO:0007669"/>
    <property type="project" value="TreeGrafter"/>
</dbReference>
<feature type="transmembrane region" description="Helical" evidence="9">
    <location>
        <begin position="138"/>
        <end position="164"/>
    </location>
</feature>
<feature type="transmembrane region" description="Helical" evidence="9">
    <location>
        <begin position="95"/>
        <end position="118"/>
    </location>
</feature>
<feature type="transmembrane region" description="Helical" evidence="9">
    <location>
        <begin position="38"/>
        <end position="63"/>
    </location>
</feature>
<feature type="transmembrane region" description="Helical" evidence="9">
    <location>
        <begin position="69"/>
        <end position="88"/>
    </location>
</feature>
<evidence type="ECO:0000256" key="7">
    <source>
        <dbReference type="ARBA" id="ARBA00022989"/>
    </source>
</evidence>
<dbReference type="GO" id="GO:0006865">
    <property type="term" value="P:amino acid transport"/>
    <property type="evidence" value="ECO:0007669"/>
    <property type="project" value="UniProtKB-KW"/>
</dbReference>
<dbReference type="SUPFAM" id="SSF161098">
    <property type="entry name" value="MetI-like"/>
    <property type="match status" value="1"/>
</dbReference>
<evidence type="ECO:0000259" key="10">
    <source>
        <dbReference type="PROSITE" id="PS50928"/>
    </source>
</evidence>
<dbReference type="FunFam" id="1.10.3720.10:FF:000001">
    <property type="entry name" value="Glycine betaine ABC transporter, permease"/>
    <property type="match status" value="1"/>
</dbReference>
<accession>A0A1H0WT23</accession>
<dbReference type="Proteomes" id="UP000199159">
    <property type="component" value="Unassembled WGS sequence"/>
</dbReference>
<dbReference type="InterPro" id="IPR035906">
    <property type="entry name" value="MetI-like_sf"/>
</dbReference>
<dbReference type="AlphaFoldDB" id="A0A1H0WT23"/>
<keyword evidence="8 9" id="KW-0472">Membrane</keyword>
<proteinExistence type="inferred from homology"/>
<evidence type="ECO:0000256" key="9">
    <source>
        <dbReference type="RuleBase" id="RU363032"/>
    </source>
</evidence>
<evidence type="ECO:0000256" key="3">
    <source>
        <dbReference type="ARBA" id="ARBA00022448"/>
    </source>
</evidence>
<evidence type="ECO:0000256" key="1">
    <source>
        <dbReference type="ARBA" id="ARBA00004651"/>
    </source>
</evidence>
<feature type="transmembrane region" description="Helical" evidence="9">
    <location>
        <begin position="205"/>
        <end position="231"/>
    </location>
</feature>
<keyword evidence="4" id="KW-1003">Cell membrane</keyword>
<sequence length="282" mass="30323">MEGIFPKLPIANWIDLLVDWMTVTFGGMFDGISTGVEFFVEGIVAGLGFIPSIILIILVSLLAWKVCNWRIALFSLIGLLLIDNLGYWEDMIETLALVLTAVIISIVIGIPVGIWASQSEKVRQVVIPILDLMQTMPAFVYLLPAIFFFSIGVVPGVIASVIFAMPPTIRLTILGIKQVPADLIEATEAFGSTTKQKLLKVELPLAMPTIMAGINQSIMLALSMVVIASMVGAPGLGTEVYRAVTQIKTGIGFEAGLAIVVIAILLDRITQNIGKKKQGGTI</sequence>
<dbReference type="GO" id="GO:0031460">
    <property type="term" value="P:glycine betaine transport"/>
    <property type="evidence" value="ECO:0007669"/>
    <property type="project" value="TreeGrafter"/>
</dbReference>
<evidence type="ECO:0000313" key="12">
    <source>
        <dbReference type="Proteomes" id="UP000199159"/>
    </source>
</evidence>
<evidence type="ECO:0000256" key="6">
    <source>
        <dbReference type="ARBA" id="ARBA00022970"/>
    </source>
</evidence>
<dbReference type="InterPro" id="IPR000515">
    <property type="entry name" value="MetI-like"/>
</dbReference>
<evidence type="ECO:0000256" key="4">
    <source>
        <dbReference type="ARBA" id="ARBA00022475"/>
    </source>
</evidence>
<dbReference type="Gene3D" id="1.10.3720.10">
    <property type="entry name" value="MetI-like"/>
    <property type="match status" value="1"/>
</dbReference>
<keyword evidence="6" id="KW-0029">Amino-acid transport</keyword>
<reference evidence="12" key="1">
    <citation type="submission" date="2016-10" db="EMBL/GenBank/DDBJ databases">
        <authorList>
            <person name="Varghese N."/>
            <person name="Submissions S."/>
        </authorList>
    </citation>
    <scope>NUCLEOTIDE SEQUENCE [LARGE SCALE GENOMIC DNA]</scope>
    <source>
        <strain evidence="12">IBRC-M10078</strain>
    </source>
</reference>
<evidence type="ECO:0000313" key="11">
    <source>
        <dbReference type="EMBL" id="SDP93426.1"/>
    </source>
</evidence>
<dbReference type="PANTHER" id="PTHR47737">
    <property type="entry name" value="GLYCINE BETAINE/PROLINE BETAINE TRANSPORT SYSTEM PERMEASE PROTEIN PROW"/>
    <property type="match status" value="1"/>
</dbReference>
<dbReference type="OrthoDB" id="9801163at2"/>
<organism evidence="11 12">
    <name type="scientific">Litchfieldia salsa</name>
    <dbReference type="NCBI Taxonomy" id="930152"/>
    <lineage>
        <taxon>Bacteria</taxon>
        <taxon>Bacillati</taxon>
        <taxon>Bacillota</taxon>
        <taxon>Bacilli</taxon>
        <taxon>Bacillales</taxon>
        <taxon>Bacillaceae</taxon>
        <taxon>Litchfieldia</taxon>
    </lineage>
</organism>
<dbReference type="PANTHER" id="PTHR47737:SF1">
    <property type="entry name" value="GLYCINE BETAINE_PROLINE BETAINE TRANSPORT SYSTEM PERMEASE PROTEIN PROW"/>
    <property type="match status" value="1"/>
</dbReference>
<keyword evidence="12" id="KW-1185">Reference proteome</keyword>
<feature type="transmembrane region" description="Helical" evidence="9">
    <location>
        <begin position="251"/>
        <end position="269"/>
    </location>
</feature>
<evidence type="ECO:0000256" key="8">
    <source>
        <dbReference type="ARBA" id="ARBA00023136"/>
    </source>
</evidence>
<gene>
    <name evidence="11" type="ORF">SAMN05216565_11459</name>
</gene>
<keyword evidence="7 9" id="KW-1133">Transmembrane helix</keyword>
<feature type="domain" description="ABC transmembrane type-1" evidence="10">
    <location>
        <begin position="91"/>
        <end position="270"/>
    </location>
</feature>
<comment type="similarity">
    <text evidence="2">Belongs to the binding-protein-dependent transport system permease family. CysTW subfamily.</text>
</comment>
<keyword evidence="5 9" id="KW-0812">Transmembrane</keyword>
<dbReference type="PROSITE" id="PS50928">
    <property type="entry name" value="ABC_TM1"/>
    <property type="match status" value="1"/>
</dbReference>
<evidence type="ECO:0000256" key="2">
    <source>
        <dbReference type="ARBA" id="ARBA00007069"/>
    </source>
</evidence>
<dbReference type="RefSeq" id="WP_090858611.1">
    <property type="nucleotide sequence ID" value="NZ_FNJU01000014.1"/>
</dbReference>
<dbReference type="GO" id="GO:0015226">
    <property type="term" value="F:carnitine transmembrane transporter activity"/>
    <property type="evidence" value="ECO:0007669"/>
    <property type="project" value="TreeGrafter"/>
</dbReference>
<dbReference type="CDD" id="cd06261">
    <property type="entry name" value="TM_PBP2"/>
    <property type="match status" value="1"/>
</dbReference>
<evidence type="ECO:0000256" key="5">
    <source>
        <dbReference type="ARBA" id="ARBA00022692"/>
    </source>
</evidence>
<dbReference type="EMBL" id="FNJU01000014">
    <property type="protein sequence ID" value="SDP93426.1"/>
    <property type="molecule type" value="Genomic_DNA"/>
</dbReference>
<dbReference type="STRING" id="930152.SAMN05216565_11459"/>
<comment type="subcellular location">
    <subcellularLocation>
        <location evidence="1 9">Cell membrane</location>
        <topology evidence="1 9">Multi-pass membrane protein</topology>
    </subcellularLocation>
</comment>
<dbReference type="GO" id="GO:0015871">
    <property type="term" value="P:choline transport"/>
    <property type="evidence" value="ECO:0007669"/>
    <property type="project" value="TreeGrafter"/>
</dbReference>